<evidence type="ECO:0000256" key="2">
    <source>
        <dbReference type="ARBA" id="ARBA00007560"/>
    </source>
</evidence>
<dbReference type="EMBL" id="LN902843">
    <property type="protein sequence ID" value="CDS37588.1"/>
    <property type="molecule type" value="Genomic_DNA"/>
</dbReference>
<feature type="compositionally biased region" description="Basic and acidic residues" evidence="5">
    <location>
        <begin position="487"/>
        <end position="496"/>
    </location>
</feature>
<feature type="compositionally biased region" description="Acidic residues" evidence="5">
    <location>
        <begin position="575"/>
        <end position="585"/>
    </location>
</feature>
<evidence type="ECO:0000256" key="3">
    <source>
        <dbReference type="ARBA" id="ARBA00020462"/>
    </source>
</evidence>
<feature type="compositionally biased region" description="Acidic residues" evidence="5">
    <location>
        <begin position="529"/>
        <end position="540"/>
    </location>
</feature>
<dbReference type="GO" id="GO:0000993">
    <property type="term" value="F:RNA polymerase II complex binding"/>
    <property type="evidence" value="ECO:0007669"/>
    <property type="project" value="TreeGrafter"/>
</dbReference>
<dbReference type="GO" id="GO:0003682">
    <property type="term" value="F:chromatin binding"/>
    <property type="evidence" value="ECO:0007669"/>
    <property type="project" value="TreeGrafter"/>
</dbReference>
<dbReference type="eggNOG" id="KOG2478">
    <property type="taxonomic scope" value="Eukaryota"/>
</dbReference>
<feature type="compositionally biased region" description="Polar residues" evidence="5">
    <location>
        <begin position="497"/>
        <end position="516"/>
    </location>
</feature>
<feature type="region of interest" description="Disordered" evidence="5">
    <location>
        <begin position="84"/>
        <end position="107"/>
    </location>
</feature>
<dbReference type="OrthoDB" id="10260285at2759"/>
<evidence type="ECO:0000313" key="7">
    <source>
        <dbReference type="Proteomes" id="UP000017246"/>
    </source>
</evidence>
<dbReference type="Proteomes" id="UP000017246">
    <property type="component" value="Unassembled WGS sequence"/>
</dbReference>
<dbReference type="InterPro" id="IPR007133">
    <property type="entry name" value="RNA_pol_II-assoc_Paf1"/>
</dbReference>
<feature type="compositionally biased region" description="Acidic residues" evidence="5">
    <location>
        <begin position="378"/>
        <end position="387"/>
    </location>
</feature>
<dbReference type="PANTHER" id="PTHR23188:SF12">
    <property type="entry name" value="RNA POLYMERASE II-ASSOCIATED FACTOR 1 HOMOLOG"/>
    <property type="match status" value="1"/>
</dbReference>
<feature type="compositionally biased region" description="Basic and acidic residues" evidence="5">
    <location>
        <begin position="84"/>
        <end position="94"/>
    </location>
</feature>
<proteinExistence type="inferred from homology"/>
<keyword evidence="7" id="KW-1185">Reference proteome</keyword>
<dbReference type="PANTHER" id="PTHR23188">
    <property type="entry name" value="RNA POLYMERASE II-ASSOCIATED FACTOR 1 HOMOLOG"/>
    <property type="match status" value="1"/>
</dbReference>
<evidence type="ECO:0000256" key="1">
    <source>
        <dbReference type="ARBA" id="ARBA00004123"/>
    </source>
</evidence>
<dbReference type="Pfam" id="PF03985">
    <property type="entry name" value="Paf1"/>
    <property type="match status" value="1"/>
</dbReference>
<evidence type="ECO:0000256" key="5">
    <source>
        <dbReference type="SAM" id="MobiDB-lite"/>
    </source>
</evidence>
<dbReference type="OMA" id="VHRREYS"/>
<comment type="subcellular location">
    <subcellularLocation>
        <location evidence="1">Nucleus</location>
    </subcellularLocation>
</comment>
<sequence length="585" mass="67427">MTEDIPKDRVKELRQETILCRVKYHNNLPELPFDPKFLPYPFESTRFVQYAATSLERNHKHELLCETDVGVDVDLIDPSAFKTDRTASLHPDDEKLLEDDDPNAINDRRSRHQRSVAWLRKTEYLSTEHYNKWNKLEKIETKLGHNVKQRFAEEIVYRDRESQINAIEATFTAAKKPIQKHYSKPGVHAVEVLPLLPDFKLWRYPCAQVIFDDDPARKGISDAEQREEVNQAVIRGMVDETGDHFVVYFLPTEETKQQRRFDAENHVAFTEGASYEYEKAREYNWNVKNKTMTNYEENYFFVFRKDDKDCPAGVYYNELETRVRLSKRRKVQSSFGGGPMAPPQPPSKMRLVVQHRDFTYEELQAQTARLDMLKHESEDEEEEEEAEQEHPEAQESESETQKNHSPLLESPSPASGAKRGPQLHSDSEGEHSSLEGNEEAEQKDTLQSHLGTRRSPTKRSTTAAVFSDDDDEEEEEGADKEEEEEGKEISDTRHSVSSDLSNDSPPRTQSPIPSRFSSKRPTRKRSFTEVEDNSGSDNEDERSPSPPPSHRRRQEFIPAPRPSVNSSSRRPVLSESDDDLSSLSG</sequence>
<feature type="region of interest" description="Disordered" evidence="5">
    <location>
        <begin position="373"/>
        <end position="585"/>
    </location>
</feature>
<keyword evidence="4" id="KW-0539">Nucleus</keyword>
<reference evidence="6" key="1">
    <citation type="journal article" date="2013" name="Nature">
        <title>The genomes of four tapeworm species reveal adaptations to parasitism.</title>
        <authorList>
            <person name="Tsai I.J."/>
            <person name="Zarowiecki M."/>
            <person name="Holroyd N."/>
            <person name="Garciarrubio A."/>
            <person name="Sanchez-Flores A."/>
            <person name="Brooks K.L."/>
            <person name="Tracey A."/>
            <person name="Bobes R.J."/>
            <person name="Fragoso G."/>
            <person name="Sciutto E."/>
            <person name="Aslett M."/>
            <person name="Beasley H."/>
            <person name="Bennett H.M."/>
            <person name="Cai J."/>
            <person name="Camicia F."/>
            <person name="Clark R."/>
            <person name="Cucher M."/>
            <person name="De Silva N."/>
            <person name="Day T.A."/>
            <person name="Deplazes P."/>
            <person name="Estrada K."/>
            <person name="Fernandez C."/>
            <person name="Holland P.W."/>
            <person name="Hou J."/>
            <person name="Hu S."/>
            <person name="Huckvale T."/>
            <person name="Hung S.S."/>
            <person name="Kamenetzky L."/>
            <person name="Keane J.A."/>
            <person name="Kiss F."/>
            <person name="Koziol U."/>
            <person name="Lambert O."/>
            <person name="Liu K."/>
            <person name="Luo X."/>
            <person name="Luo Y."/>
            <person name="Macchiaroli N."/>
            <person name="Nichol S."/>
            <person name="Paps J."/>
            <person name="Parkinson J."/>
            <person name="Pouchkina-Stantcheva N."/>
            <person name="Riddiford N."/>
            <person name="Rosenzvit M."/>
            <person name="Salinas G."/>
            <person name="Wasmuth J.D."/>
            <person name="Zamanian M."/>
            <person name="Zheng Y."/>
            <person name="Cai X."/>
            <person name="Soberon X."/>
            <person name="Olson P.D."/>
            <person name="Laclette J.P."/>
            <person name="Brehm K."/>
            <person name="Berriman M."/>
            <person name="Garciarrubio A."/>
            <person name="Bobes R.J."/>
            <person name="Fragoso G."/>
            <person name="Sanchez-Flores A."/>
            <person name="Estrada K."/>
            <person name="Cevallos M.A."/>
            <person name="Morett E."/>
            <person name="Gonzalez V."/>
            <person name="Portillo T."/>
            <person name="Ochoa-Leyva A."/>
            <person name="Jose M.V."/>
            <person name="Sciutto E."/>
            <person name="Landa A."/>
            <person name="Jimenez L."/>
            <person name="Valdes V."/>
            <person name="Carrero J.C."/>
            <person name="Larralde C."/>
            <person name="Morales-Montor J."/>
            <person name="Limon-Lason J."/>
            <person name="Soberon X."/>
            <person name="Laclette J.P."/>
        </authorList>
    </citation>
    <scope>NUCLEOTIDE SEQUENCE [LARGE SCALE GENOMIC DNA]</scope>
</reference>
<comment type="similarity">
    <text evidence="2">Belongs to the PAF1 family.</text>
</comment>
<organism evidence="6 7">
    <name type="scientific">Echinococcus multilocularis</name>
    <name type="common">Fox tapeworm</name>
    <dbReference type="NCBI Taxonomy" id="6211"/>
    <lineage>
        <taxon>Eukaryota</taxon>
        <taxon>Metazoa</taxon>
        <taxon>Spiralia</taxon>
        <taxon>Lophotrochozoa</taxon>
        <taxon>Platyhelminthes</taxon>
        <taxon>Cestoda</taxon>
        <taxon>Eucestoda</taxon>
        <taxon>Cyclophyllidea</taxon>
        <taxon>Taeniidae</taxon>
        <taxon>Echinococcus</taxon>
    </lineage>
</organism>
<dbReference type="GO" id="GO:0016593">
    <property type="term" value="C:Cdc73/Paf1 complex"/>
    <property type="evidence" value="ECO:0007669"/>
    <property type="project" value="InterPro"/>
</dbReference>
<name>A0A068Y395_ECHMU</name>
<evidence type="ECO:0000313" key="6">
    <source>
        <dbReference type="EMBL" id="CDS37588.1"/>
    </source>
</evidence>
<gene>
    <name evidence="6" type="ORF">EmuJ_000484800</name>
</gene>
<reference evidence="6" key="2">
    <citation type="submission" date="2015-11" db="EMBL/GenBank/DDBJ databases">
        <authorList>
            <person name="Zhang Y."/>
            <person name="Guo Z."/>
        </authorList>
    </citation>
    <scope>NUCLEOTIDE SEQUENCE</scope>
</reference>
<feature type="compositionally biased region" description="Acidic residues" evidence="5">
    <location>
        <begin position="467"/>
        <end position="486"/>
    </location>
</feature>
<evidence type="ECO:0000256" key="4">
    <source>
        <dbReference type="ARBA" id="ARBA00023242"/>
    </source>
</evidence>
<protein>
    <recommendedName>
        <fullName evidence="3">RNA polymerase II-associated factor 1 homolog</fullName>
    </recommendedName>
</protein>
<feature type="compositionally biased region" description="Low complexity" evidence="5">
    <location>
        <begin position="562"/>
        <end position="574"/>
    </location>
</feature>
<dbReference type="GO" id="GO:0006368">
    <property type="term" value="P:transcription elongation by RNA polymerase II"/>
    <property type="evidence" value="ECO:0007669"/>
    <property type="project" value="InterPro"/>
</dbReference>
<accession>A0A068Y395</accession>
<dbReference type="STRING" id="6211.A0A068Y395"/>
<feature type="region of interest" description="Disordered" evidence="5">
    <location>
        <begin position="328"/>
        <end position="347"/>
    </location>
</feature>
<dbReference type="AlphaFoldDB" id="A0A068Y395"/>